<dbReference type="EMBL" id="PEMD01000276">
    <property type="protein sequence ID" value="RTH31225.1"/>
    <property type="molecule type" value="Genomic_DNA"/>
</dbReference>
<dbReference type="PANTHER" id="PTHR43537:SF24">
    <property type="entry name" value="GLUCONATE OPERON TRANSCRIPTIONAL REPRESSOR"/>
    <property type="match status" value="1"/>
</dbReference>
<dbReference type="InterPro" id="IPR000524">
    <property type="entry name" value="Tscrpt_reg_HTH_GntR"/>
</dbReference>
<dbReference type="EMBL" id="PEML01000330">
    <property type="protein sequence ID" value="RTI04231.1"/>
    <property type="molecule type" value="Genomic_DNA"/>
</dbReference>
<protein>
    <submittedName>
        <fullName evidence="5">GntR family transcriptional regulator</fullName>
    </submittedName>
</protein>
<evidence type="ECO:0000313" key="5">
    <source>
        <dbReference type="EMBL" id="RTH31225.1"/>
    </source>
</evidence>
<evidence type="ECO:0000256" key="3">
    <source>
        <dbReference type="ARBA" id="ARBA00023163"/>
    </source>
</evidence>
<dbReference type="SUPFAM" id="SSF48008">
    <property type="entry name" value="GntR ligand-binding domain-like"/>
    <property type="match status" value="1"/>
</dbReference>
<dbReference type="Pfam" id="PF07729">
    <property type="entry name" value="FCD"/>
    <property type="match status" value="1"/>
</dbReference>
<dbReference type="PROSITE" id="PS50949">
    <property type="entry name" value="HTH_GNTR"/>
    <property type="match status" value="1"/>
</dbReference>
<dbReference type="GO" id="GO:0003700">
    <property type="term" value="F:DNA-binding transcription factor activity"/>
    <property type="evidence" value="ECO:0007669"/>
    <property type="project" value="InterPro"/>
</dbReference>
<dbReference type="SUPFAM" id="SSF46785">
    <property type="entry name" value="Winged helix' DNA-binding domain"/>
    <property type="match status" value="1"/>
</dbReference>
<keyword evidence="8" id="KW-1185">Reference proteome</keyword>
<dbReference type="PANTHER" id="PTHR43537">
    <property type="entry name" value="TRANSCRIPTIONAL REGULATOR, GNTR FAMILY"/>
    <property type="match status" value="1"/>
</dbReference>
<evidence type="ECO:0000313" key="7">
    <source>
        <dbReference type="Proteomes" id="UP000286928"/>
    </source>
</evidence>
<evidence type="ECO:0000259" key="4">
    <source>
        <dbReference type="PROSITE" id="PS50949"/>
    </source>
</evidence>
<gene>
    <name evidence="6" type="ORF">CSW25_13230</name>
    <name evidence="5" type="ORF">CSW33_08540</name>
</gene>
<dbReference type="AlphaFoldDB" id="A0A430S754"/>
<dbReference type="Gene3D" id="1.20.120.530">
    <property type="entry name" value="GntR ligand-binding domain-like"/>
    <property type="match status" value="1"/>
</dbReference>
<dbReference type="SMART" id="SM00895">
    <property type="entry name" value="FCD"/>
    <property type="match status" value="1"/>
</dbReference>
<sequence>MPVGEKATEVQQAYQALREAILKGELLPGQRLVEKELCERFGLGRAAIRTALAKLEQDGLVESVPYRGAWVRAIGEEEAVEILEARMALECLAARYAARRATPEAVERLREIHAGMRERFAQGDLLGMSELNALFHKTLVEASGHKTAQRLIEALRAQGVRHQYRTVLVPGRPQSSLEEHGRILEAVAAGDEEAAERAMREHLQGVLLALRQAKGGL</sequence>
<evidence type="ECO:0000313" key="6">
    <source>
        <dbReference type="EMBL" id="RTI04231.1"/>
    </source>
</evidence>
<dbReference type="Pfam" id="PF00392">
    <property type="entry name" value="GntR"/>
    <property type="match status" value="1"/>
</dbReference>
<dbReference type="RefSeq" id="WP_126165464.1">
    <property type="nucleotide sequence ID" value="NZ_PELO01000326.1"/>
</dbReference>
<evidence type="ECO:0000256" key="2">
    <source>
        <dbReference type="ARBA" id="ARBA00023125"/>
    </source>
</evidence>
<dbReference type="Proteomes" id="UP000286928">
    <property type="component" value="Unassembled WGS sequence"/>
</dbReference>
<proteinExistence type="predicted"/>
<keyword evidence="2" id="KW-0238">DNA-binding</keyword>
<comment type="caution">
    <text evidence="5">The sequence shown here is derived from an EMBL/GenBank/DDBJ whole genome shotgun (WGS) entry which is preliminary data.</text>
</comment>
<reference evidence="7 8" key="2">
    <citation type="journal article" date="2019" name="Extremophiles">
        <title>Biogeography of thermophiles and predominance of Thermus scotoductus in domestic water heaters.</title>
        <authorList>
            <person name="Wilpiszeski R.L."/>
            <person name="Zhang Z."/>
            <person name="House C.H."/>
        </authorList>
    </citation>
    <scope>NUCLEOTIDE SEQUENCE [LARGE SCALE GENOMIC DNA]</scope>
    <source>
        <strain evidence="6 8">12_S12</strain>
        <strain evidence="5 7">20_S20</strain>
    </source>
</reference>
<organism evidence="5 7">
    <name type="scientific">Thermus scotoductus</name>
    <dbReference type="NCBI Taxonomy" id="37636"/>
    <lineage>
        <taxon>Bacteria</taxon>
        <taxon>Thermotogati</taxon>
        <taxon>Deinococcota</taxon>
        <taxon>Deinococci</taxon>
        <taxon>Thermales</taxon>
        <taxon>Thermaceae</taxon>
        <taxon>Thermus</taxon>
    </lineage>
</organism>
<dbReference type="InterPro" id="IPR011711">
    <property type="entry name" value="GntR_C"/>
</dbReference>
<dbReference type="GO" id="GO:0003677">
    <property type="term" value="F:DNA binding"/>
    <property type="evidence" value="ECO:0007669"/>
    <property type="project" value="UniProtKB-KW"/>
</dbReference>
<dbReference type="Proteomes" id="UP000287962">
    <property type="component" value="Unassembled WGS sequence"/>
</dbReference>
<dbReference type="PRINTS" id="PR00035">
    <property type="entry name" value="HTHGNTR"/>
</dbReference>
<evidence type="ECO:0000256" key="1">
    <source>
        <dbReference type="ARBA" id="ARBA00023015"/>
    </source>
</evidence>
<keyword evidence="3" id="KW-0804">Transcription</keyword>
<feature type="domain" description="HTH gntR-type" evidence="4">
    <location>
        <begin position="7"/>
        <end position="74"/>
    </location>
</feature>
<name>A0A430S754_THESC</name>
<evidence type="ECO:0000313" key="8">
    <source>
        <dbReference type="Proteomes" id="UP000287962"/>
    </source>
</evidence>
<keyword evidence="1" id="KW-0805">Transcription regulation</keyword>
<dbReference type="SMART" id="SM00345">
    <property type="entry name" value="HTH_GNTR"/>
    <property type="match status" value="1"/>
</dbReference>
<dbReference type="InterPro" id="IPR036388">
    <property type="entry name" value="WH-like_DNA-bd_sf"/>
</dbReference>
<reference evidence="6" key="1">
    <citation type="submission" date="2017-10" db="EMBL/GenBank/DDBJ databases">
        <authorList>
            <person name="Wilpiszeski R.L."/>
            <person name="Zhidan Z."/>
            <person name="House C.H."/>
        </authorList>
    </citation>
    <scope>NUCLEOTIDE SEQUENCE</scope>
    <source>
        <strain evidence="6">12_S12</strain>
    </source>
</reference>
<dbReference type="Gene3D" id="1.10.10.10">
    <property type="entry name" value="Winged helix-like DNA-binding domain superfamily/Winged helix DNA-binding domain"/>
    <property type="match status" value="1"/>
</dbReference>
<dbReference type="InterPro" id="IPR036390">
    <property type="entry name" value="WH_DNA-bd_sf"/>
</dbReference>
<accession>A0A430S754</accession>
<dbReference type="InterPro" id="IPR008920">
    <property type="entry name" value="TF_FadR/GntR_C"/>
</dbReference>
<dbReference type="CDD" id="cd07377">
    <property type="entry name" value="WHTH_GntR"/>
    <property type="match status" value="1"/>
</dbReference>